<organism evidence="7 8">
    <name type="scientific">Paenibacillus typhae</name>
    <dbReference type="NCBI Taxonomy" id="1174501"/>
    <lineage>
        <taxon>Bacteria</taxon>
        <taxon>Bacillati</taxon>
        <taxon>Bacillota</taxon>
        <taxon>Bacilli</taxon>
        <taxon>Bacillales</taxon>
        <taxon>Paenibacillaceae</taxon>
        <taxon>Paenibacillus</taxon>
    </lineage>
</organism>
<dbReference type="GO" id="GO:0046872">
    <property type="term" value="F:metal ion binding"/>
    <property type="evidence" value="ECO:0007669"/>
    <property type="project" value="UniProtKB-KW"/>
</dbReference>
<evidence type="ECO:0000256" key="1">
    <source>
        <dbReference type="ARBA" id="ARBA00022714"/>
    </source>
</evidence>
<dbReference type="GO" id="GO:0016020">
    <property type="term" value="C:membrane"/>
    <property type="evidence" value="ECO:0007669"/>
    <property type="project" value="InterPro"/>
</dbReference>
<evidence type="ECO:0000259" key="6">
    <source>
        <dbReference type="PROSITE" id="PS51296"/>
    </source>
</evidence>
<protein>
    <submittedName>
        <fullName evidence="7">Glycine/D-amino acid oxidase</fullName>
    </submittedName>
</protein>
<evidence type="ECO:0000313" key="8">
    <source>
        <dbReference type="Proteomes" id="UP000199050"/>
    </source>
</evidence>
<dbReference type="OrthoDB" id="9767869at2"/>
<dbReference type="PANTHER" id="PTHR13847:SF274">
    <property type="entry name" value="RIESKE 2FE-2S IRON-SULFUR PROTEIN YHFW-RELATED"/>
    <property type="match status" value="1"/>
</dbReference>
<name>A0A1G8WC28_9BACL</name>
<sequence length="522" mass="57784">MSTTDGQAGNKYSQGLPQFPESLWRGTTELPAFPRLAEDHVTDVAIVGAGITGITAAYLLTREGYKVTLLEAGEVLGGTTGFTSAKITAQHGMIYADLMKNFGEEQAWAYYQSNSEAMKWMIHTAEELGLSCGMHPEDAYLYADKDDDETLKQLEQEFEAYQKLGIPGEWLDHIPLPLMVTGAIRLPGQARFHPLHYLKGMLQFVLDKGGVVYEHTMIGEKVDKGERITLYTEGSEHQIRCRHAVSASHFPFYDGGGLYFSRLHAERSYCLAVQPETDFAGGMYLSAGEPTRSLRAVEWNGHNLVIVGGENHKTGQGICTFGHYENLEVFAGGLLGSRQIPYRWSTQDLITLDKVPYIGKPDEDEEIYIATGYGKWGMTNGTLAAQIITDQIMGRANRYSGLYDPSRFKARPSIKNFIVQNANVAKELVAGKVEIVRKKTSELGADEGAVVFHDGKRAGAYRDPEGKLHLVDRTCTHMGCECEWNNAERSWDCPCHGSRFSYEGDVLEGPATLPLTKLEADA</sequence>
<feature type="domain" description="Rieske" evidence="6">
    <location>
        <begin position="435"/>
        <end position="522"/>
    </location>
</feature>
<dbReference type="InterPro" id="IPR017941">
    <property type="entry name" value="Rieske_2Fe-2S"/>
</dbReference>
<keyword evidence="8" id="KW-1185">Reference proteome</keyword>
<proteinExistence type="predicted"/>
<dbReference type="PRINTS" id="PR00162">
    <property type="entry name" value="RIESKE"/>
</dbReference>
<keyword evidence="5" id="KW-1015">Disulfide bond</keyword>
<dbReference type="SUPFAM" id="SSF51971">
    <property type="entry name" value="Nucleotide-binding domain"/>
    <property type="match status" value="1"/>
</dbReference>
<dbReference type="Proteomes" id="UP000199050">
    <property type="component" value="Unassembled WGS sequence"/>
</dbReference>
<dbReference type="InterPro" id="IPR036188">
    <property type="entry name" value="FAD/NAD-bd_sf"/>
</dbReference>
<accession>A0A1G8WC28</accession>
<dbReference type="InterPro" id="IPR006076">
    <property type="entry name" value="FAD-dep_OxRdtase"/>
</dbReference>
<dbReference type="SUPFAM" id="SSF50022">
    <property type="entry name" value="ISP domain"/>
    <property type="match status" value="1"/>
</dbReference>
<gene>
    <name evidence="7" type="ORF">SAMN05216192_12366</name>
</gene>
<dbReference type="InterPro" id="IPR036922">
    <property type="entry name" value="Rieske_2Fe-2S_sf"/>
</dbReference>
<dbReference type="InterPro" id="IPR038010">
    <property type="entry name" value="YhfW_C"/>
</dbReference>
<dbReference type="PROSITE" id="PS51296">
    <property type="entry name" value="RIESKE"/>
    <property type="match status" value="1"/>
</dbReference>
<evidence type="ECO:0000256" key="4">
    <source>
        <dbReference type="ARBA" id="ARBA00023014"/>
    </source>
</evidence>
<dbReference type="Pfam" id="PF00355">
    <property type="entry name" value="Rieske"/>
    <property type="match status" value="1"/>
</dbReference>
<dbReference type="GO" id="GO:0016705">
    <property type="term" value="F:oxidoreductase activity, acting on paired donors, with incorporation or reduction of molecular oxygen"/>
    <property type="evidence" value="ECO:0007669"/>
    <property type="project" value="UniProtKB-ARBA"/>
</dbReference>
<dbReference type="CDD" id="cd03477">
    <property type="entry name" value="Rieske_YhfW_C"/>
    <property type="match status" value="1"/>
</dbReference>
<evidence type="ECO:0000256" key="3">
    <source>
        <dbReference type="ARBA" id="ARBA00023004"/>
    </source>
</evidence>
<dbReference type="GO" id="GO:0005737">
    <property type="term" value="C:cytoplasm"/>
    <property type="evidence" value="ECO:0007669"/>
    <property type="project" value="TreeGrafter"/>
</dbReference>
<dbReference type="STRING" id="1174501.SAMN05216192_12366"/>
<dbReference type="Pfam" id="PF01266">
    <property type="entry name" value="DAO"/>
    <property type="match status" value="1"/>
</dbReference>
<evidence type="ECO:0000313" key="7">
    <source>
        <dbReference type="EMBL" id="SDJ75697.1"/>
    </source>
</evidence>
<dbReference type="EMBL" id="FNDX01000023">
    <property type="protein sequence ID" value="SDJ75697.1"/>
    <property type="molecule type" value="Genomic_DNA"/>
</dbReference>
<dbReference type="GO" id="GO:0051537">
    <property type="term" value="F:2 iron, 2 sulfur cluster binding"/>
    <property type="evidence" value="ECO:0007669"/>
    <property type="project" value="UniProtKB-KW"/>
</dbReference>
<dbReference type="Gene3D" id="3.30.9.10">
    <property type="entry name" value="D-Amino Acid Oxidase, subunit A, domain 2"/>
    <property type="match status" value="1"/>
</dbReference>
<keyword evidence="2" id="KW-0479">Metal-binding</keyword>
<dbReference type="AlphaFoldDB" id="A0A1G8WC28"/>
<keyword evidence="3" id="KW-0408">Iron</keyword>
<keyword evidence="1" id="KW-0001">2Fe-2S</keyword>
<dbReference type="FunFam" id="2.102.10.10:FF:000014">
    <property type="entry name" value="Oxidoreductase, FAD dependent"/>
    <property type="match status" value="1"/>
</dbReference>
<dbReference type="GO" id="GO:0004497">
    <property type="term" value="F:monooxygenase activity"/>
    <property type="evidence" value="ECO:0007669"/>
    <property type="project" value="UniProtKB-ARBA"/>
</dbReference>
<dbReference type="PANTHER" id="PTHR13847">
    <property type="entry name" value="SARCOSINE DEHYDROGENASE-RELATED"/>
    <property type="match status" value="1"/>
</dbReference>
<evidence type="ECO:0000256" key="2">
    <source>
        <dbReference type="ARBA" id="ARBA00022723"/>
    </source>
</evidence>
<dbReference type="InterPro" id="IPR005805">
    <property type="entry name" value="Rieske_Fe-S_prot_C"/>
</dbReference>
<evidence type="ECO:0000256" key="5">
    <source>
        <dbReference type="ARBA" id="ARBA00023157"/>
    </source>
</evidence>
<dbReference type="Gene3D" id="3.50.50.60">
    <property type="entry name" value="FAD/NAD(P)-binding domain"/>
    <property type="match status" value="1"/>
</dbReference>
<dbReference type="Gene3D" id="2.102.10.10">
    <property type="entry name" value="Rieske [2Fe-2S] iron-sulphur domain"/>
    <property type="match status" value="1"/>
</dbReference>
<reference evidence="8" key="1">
    <citation type="submission" date="2016-10" db="EMBL/GenBank/DDBJ databases">
        <authorList>
            <person name="Varghese N."/>
            <person name="Submissions S."/>
        </authorList>
    </citation>
    <scope>NUCLEOTIDE SEQUENCE [LARGE SCALE GENOMIC DNA]</scope>
    <source>
        <strain evidence="8">CGMCC 1.11012</strain>
    </source>
</reference>
<keyword evidence="4" id="KW-0411">Iron-sulfur</keyword>
<dbReference type="RefSeq" id="WP_090716299.1">
    <property type="nucleotide sequence ID" value="NZ_CBCSKY010000023.1"/>
</dbReference>